<evidence type="ECO:0000313" key="2">
    <source>
        <dbReference type="EMBL" id="QIK72895.1"/>
    </source>
</evidence>
<feature type="region of interest" description="Disordered" evidence="1">
    <location>
        <begin position="1"/>
        <end position="23"/>
    </location>
</feature>
<dbReference type="EMBL" id="CP049865">
    <property type="protein sequence ID" value="QIK72895.1"/>
    <property type="molecule type" value="Genomic_DNA"/>
</dbReference>
<organism evidence="2 3">
    <name type="scientific">Propioniciclava coleopterorum</name>
    <dbReference type="NCBI Taxonomy" id="2714937"/>
    <lineage>
        <taxon>Bacteria</taxon>
        <taxon>Bacillati</taxon>
        <taxon>Actinomycetota</taxon>
        <taxon>Actinomycetes</taxon>
        <taxon>Propionibacteriales</taxon>
        <taxon>Propionibacteriaceae</taxon>
        <taxon>Propioniciclava</taxon>
    </lineage>
</organism>
<dbReference type="Proteomes" id="UP000501058">
    <property type="component" value="Chromosome"/>
</dbReference>
<dbReference type="KEGG" id="prv:G7070_12240"/>
<name>A0A6G7Y7V1_9ACTN</name>
<dbReference type="AlphaFoldDB" id="A0A6G7Y7V1"/>
<feature type="region of interest" description="Disordered" evidence="1">
    <location>
        <begin position="118"/>
        <end position="193"/>
    </location>
</feature>
<dbReference type="PROSITE" id="PS51318">
    <property type="entry name" value="TAT"/>
    <property type="match status" value="1"/>
</dbReference>
<proteinExistence type="predicted"/>
<accession>A0A6G7Y7V1</accession>
<protein>
    <recommendedName>
        <fullName evidence="4">Tat (Twin-arginine translocation) pathway signal sequence</fullName>
    </recommendedName>
</protein>
<evidence type="ECO:0000256" key="1">
    <source>
        <dbReference type="SAM" id="MobiDB-lite"/>
    </source>
</evidence>
<evidence type="ECO:0000313" key="3">
    <source>
        <dbReference type="Proteomes" id="UP000501058"/>
    </source>
</evidence>
<dbReference type="RefSeq" id="WP_166233967.1">
    <property type="nucleotide sequence ID" value="NZ_CP049865.1"/>
</dbReference>
<reference evidence="2 3" key="1">
    <citation type="submission" date="2020-03" db="EMBL/GenBank/DDBJ databases">
        <title>Propioniciclava sp. nov., isolated from Hydrophilus acuminatus.</title>
        <authorList>
            <person name="Hyun D.-W."/>
            <person name="Bae J.-W."/>
        </authorList>
    </citation>
    <scope>NUCLEOTIDE SEQUENCE [LARGE SCALE GENOMIC DNA]</scope>
    <source>
        <strain evidence="2 3">HDW11</strain>
    </source>
</reference>
<gene>
    <name evidence="2" type="ORF">G7070_12240</name>
</gene>
<dbReference type="InterPro" id="IPR006311">
    <property type="entry name" value="TAT_signal"/>
</dbReference>
<evidence type="ECO:0008006" key="4">
    <source>
        <dbReference type="Google" id="ProtNLM"/>
    </source>
</evidence>
<keyword evidence="3" id="KW-1185">Reference proteome</keyword>
<sequence length="193" mass="20159">MSTDVTPAPQAPQDQEPTKGGISRRAVIGTTAGVAGTAAVVGMFHEGFGNPFTQAVPHGTGSDADPYEASDVVYSMCMQCNTFCTIKVRLGDPGDSGATALVRKIAGNPYSALTTQPIGPIPYDTTPGDAVKGVGNMARDSRSMSGESPASRARRESRSPTTPSGSRRRCAASDRAARASGRRSPGTRRWRRS</sequence>